<dbReference type="CDD" id="cd00683">
    <property type="entry name" value="Trans_IPPS_HH"/>
    <property type="match status" value="1"/>
</dbReference>
<gene>
    <name evidence="2" type="ordered locus">Plut_1356</name>
</gene>
<dbReference type="SFLD" id="SFLDG01212">
    <property type="entry name" value="Phytoene_synthase_like"/>
    <property type="match status" value="1"/>
</dbReference>
<sequence length="311" mass="36168">MHHDNDRETIAIKAAGGSTPLDSAYRYCREIAKHHAKTFYLATLFLPKPQQKPIFAIYALLRTVDDLVDNAQDQLEAGHITRTDINRMLEEWMEKLQNCYQGKHGGDPIMMAWHDTLLRCNIPIELPLELIEGVAMDIEFNPFQTFDELYVYCYKVASVVGLMTSEIFGYSDRRALQHAIDLGIAMQLTNILRDVGEDIDRGRIYIPLEDLERFGYSREEFMQKTMNERFKKLMQFQIERARNYYLSADEGIPMLEKRSRFAVAVSSVNYGNILNAIEENGYDVFTKRAYRSFIQKISTIPHVWLKTRNTQ</sequence>
<dbReference type="InterPro" id="IPR033904">
    <property type="entry name" value="Trans_IPPS_HH"/>
</dbReference>
<keyword evidence="3" id="KW-1185">Reference proteome</keyword>
<organism evidence="2 3">
    <name type="scientific">Chlorobium luteolum (strain DSM 273 / BCRC 81028 / 2530)</name>
    <name type="common">Pelodictyon luteolum</name>
    <dbReference type="NCBI Taxonomy" id="319225"/>
    <lineage>
        <taxon>Bacteria</taxon>
        <taxon>Pseudomonadati</taxon>
        <taxon>Chlorobiota</taxon>
        <taxon>Chlorobiia</taxon>
        <taxon>Chlorobiales</taxon>
        <taxon>Chlorobiaceae</taxon>
        <taxon>Chlorobium/Pelodictyon group</taxon>
        <taxon>Pelodictyon</taxon>
    </lineage>
</organism>
<dbReference type="OrthoDB" id="9787280at2"/>
<dbReference type="SFLD" id="SFLDS00005">
    <property type="entry name" value="Isoprenoid_Synthase_Type_I"/>
    <property type="match status" value="1"/>
</dbReference>
<dbReference type="GO" id="GO:0051996">
    <property type="term" value="F:squalene synthase [NAD(P)H] activity"/>
    <property type="evidence" value="ECO:0007669"/>
    <property type="project" value="InterPro"/>
</dbReference>
<dbReference type="Gene3D" id="1.10.600.10">
    <property type="entry name" value="Farnesyl Diphosphate Synthase"/>
    <property type="match status" value="1"/>
</dbReference>
<dbReference type="PROSITE" id="PS01045">
    <property type="entry name" value="SQUALEN_PHYTOEN_SYN_2"/>
    <property type="match status" value="1"/>
</dbReference>
<reference evidence="3" key="1">
    <citation type="submission" date="2005-08" db="EMBL/GenBank/DDBJ databases">
        <title>Complete sequence of Pelodictyon luteolum DSM 273.</title>
        <authorList>
            <consortium name="US DOE Joint Genome Institute"/>
            <person name="Copeland A."/>
            <person name="Lucas S."/>
            <person name="Lapidus A."/>
            <person name="Barry K."/>
            <person name="Detter J.C."/>
            <person name="Glavina T."/>
            <person name="Hammon N."/>
            <person name="Israni S."/>
            <person name="Pitluck S."/>
            <person name="Bryant D."/>
            <person name="Schmutz J."/>
            <person name="Larimer F."/>
            <person name="Land M."/>
            <person name="Kyrpides N."/>
            <person name="Ivanova N."/>
            <person name="Richardson P."/>
        </authorList>
    </citation>
    <scope>NUCLEOTIDE SEQUENCE [LARGE SCALE GENOMIC DNA]</scope>
    <source>
        <strain evidence="3">DSM 273 / BCRC 81028 / 2530</strain>
    </source>
</reference>
<dbReference type="AlphaFoldDB" id="Q3B366"/>
<dbReference type="Proteomes" id="UP000002709">
    <property type="component" value="Chromosome"/>
</dbReference>
<dbReference type="RefSeq" id="WP_011358087.1">
    <property type="nucleotide sequence ID" value="NC_007512.1"/>
</dbReference>
<dbReference type="InterPro" id="IPR008949">
    <property type="entry name" value="Isoprenoid_synthase_dom_sf"/>
</dbReference>
<proteinExistence type="predicted"/>
<dbReference type="SFLD" id="SFLDG01018">
    <property type="entry name" value="Squalene/Phytoene_Synthase_Lik"/>
    <property type="match status" value="1"/>
</dbReference>
<dbReference type="Pfam" id="PF00494">
    <property type="entry name" value="SQS_PSY"/>
    <property type="match status" value="1"/>
</dbReference>
<dbReference type="InterPro" id="IPR044843">
    <property type="entry name" value="Trans_IPPS_bact-type"/>
</dbReference>
<dbReference type="SUPFAM" id="SSF48576">
    <property type="entry name" value="Terpenoid synthases"/>
    <property type="match status" value="1"/>
</dbReference>
<evidence type="ECO:0000313" key="2">
    <source>
        <dbReference type="EMBL" id="ABB24215.1"/>
    </source>
</evidence>
<accession>Q3B366</accession>
<evidence type="ECO:0000313" key="3">
    <source>
        <dbReference type="Proteomes" id="UP000002709"/>
    </source>
</evidence>
<dbReference type="PANTHER" id="PTHR31480">
    <property type="entry name" value="BIFUNCTIONAL LYCOPENE CYCLASE/PHYTOENE SYNTHASE"/>
    <property type="match status" value="1"/>
</dbReference>
<protein>
    <submittedName>
        <fullName evidence="2">Phytoene desaturase</fullName>
    </submittedName>
</protein>
<dbReference type="GO" id="GO:0004311">
    <property type="term" value="F:geranylgeranyl diphosphate synthase activity"/>
    <property type="evidence" value="ECO:0007669"/>
    <property type="project" value="InterPro"/>
</dbReference>
<dbReference type="KEGG" id="plt:Plut_1356"/>
<dbReference type="eggNOG" id="COG1562">
    <property type="taxonomic scope" value="Bacteria"/>
</dbReference>
<dbReference type="InterPro" id="IPR002060">
    <property type="entry name" value="Squ/phyt_synthse"/>
</dbReference>
<dbReference type="InterPro" id="IPR019845">
    <property type="entry name" value="Squalene/phytoene_synthase_CS"/>
</dbReference>
<keyword evidence="1" id="KW-0808">Transferase</keyword>
<evidence type="ECO:0000256" key="1">
    <source>
        <dbReference type="ARBA" id="ARBA00022679"/>
    </source>
</evidence>
<dbReference type="GO" id="GO:0016117">
    <property type="term" value="P:carotenoid biosynthetic process"/>
    <property type="evidence" value="ECO:0007669"/>
    <property type="project" value="UniProtKB-ARBA"/>
</dbReference>
<name>Q3B366_CHLL3</name>
<dbReference type="EMBL" id="CP000096">
    <property type="protein sequence ID" value="ABB24215.1"/>
    <property type="molecule type" value="Genomic_DNA"/>
</dbReference>
<dbReference type="STRING" id="319225.Plut_1356"/>
<dbReference type="HOGENOM" id="CLU_037269_1_3_10"/>